<evidence type="ECO:0000313" key="5">
    <source>
        <dbReference type="Proteomes" id="UP000197783"/>
    </source>
</evidence>
<comment type="caution">
    <text evidence="4">The sequence shown here is derived from an EMBL/GenBank/DDBJ whole genome shotgun (WGS) entry which is preliminary data.</text>
</comment>
<keyword evidence="2" id="KW-0809">Transit peptide</keyword>
<evidence type="ECO:0000256" key="3">
    <source>
        <dbReference type="ARBA" id="ARBA00023186"/>
    </source>
</evidence>
<reference evidence="4 5" key="1">
    <citation type="submission" date="2017-03" db="EMBL/GenBank/DDBJ databases">
        <title>Genome sequence of Sphingomonas mucosissima DSM 17494.</title>
        <authorList>
            <person name="Poehlein A."/>
            <person name="Wuebbeler J.H."/>
            <person name="Steinbuechel A."/>
            <person name="Daniel R."/>
        </authorList>
    </citation>
    <scope>NUCLEOTIDE SEQUENCE [LARGE SCALE GENOMIC DNA]</scope>
    <source>
        <strain evidence="4 5">DSM 17494</strain>
    </source>
</reference>
<protein>
    <submittedName>
        <fullName evidence="4">ATP12 chaperone protein</fullName>
    </submittedName>
</protein>
<name>A0A245ZSX5_9SPHN</name>
<evidence type="ECO:0000256" key="1">
    <source>
        <dbReference type="ARBA" id="ARBA00008231"/>
    </source>
</evidence>
<dbReference type="Proteomes" id="UP000197783">
    <property type="component" value="Unassembled WGS sequence"/>
</dbReference>
<accession>A0A245ZSX5</accession>
<dbReference type="GO" id="GO:0043461">
    <property type="term" value="P:proton-transporting ATP synthase complex assembly"/>
    <property type="evidence" value="ECO:0007669"/>
    <property type="project" value="InterPro"/>
</dbReference>
<dbReference type="InterPro" id="IPR011419">
    <property type="entry name" value="ATP12_ATP_synth-F1-assembly"/>
</dbReference>
<comment type="similarity">
    <text evidence="1">Belongs to the ATP12 family.</text>
</comment>
<evidence type="ECO:0000313" key="4">
    <source>
        <dbReference type="EMBL" id="OWK32827.1"/>
    </source>
</evidence>
<dbReference type="SUPFAM" id="SSF160909">
    <property type="entry name" value="ATP12-like"/>
    <property type="match status" value="1"/>
</dbReference>
<keyword evidence="5" id="KW-1185">Reference proteome</keyword>
<dbReference type="RefSeq" id="WP_088332705.1">
    <property type="nucleotide sequence ID" value="NZ_NBBJ01000001.1"/>
</dbReference>
<evidence type="ECO:0000256" key="2">
    <source>
        <dbReference type="ARBA" id="ARBA00022946"/>
    </source>
</evidence>
<dbReference type="PANTHER" id="PTHR21013:SF10">
    <property type="entry name" value="ATP SYNTHASE MITOCHONDRIAL F1 COMPLEX ASSEMBLY FACTOR 2"/>
    <property type="match status" value="1"/>
</dbReference>
<dbReference type="InterPro" id="IPR042272">
    <property type="entry name" value="ATP12_ATP_synth-F1-assembly_N"/>
</dbReference>
<dbReference type="InterPro" id="IPR023335">
    <property type="entry name" value="ATP12_ortho_dom_sf"/>
</dbReference>
<dbReference type="Gene3D" id="1.10.3580.10">
    <property type="entry name" value="ATP12 ATPase"/>
    <property type="match status" value="1"/>
</dbReference>
<gene>
    <name evidence="4" type="ORF">SPMU_11690</name>
</gene>
<dbReference type="EMBL" id="NBBJ01000001">
    <property type="protein sequence ID" value="OWK32827.1"/>
    <property type="molecule type" value="Genomic_DNA"/>
</dbReference>
<dbReference type="PANTHER" id="PTHR21013">
    <property type="entry name" value="ATP SYNTHASE MITOCHONDRIAL F1 COMPLEX ASSEMBLY FACTOR 2/ATP12 PROTEIN, MITOCHONDRIAL PRECURSOR"/>
    <property type="match status" value="1"/>
</dbReference>
<dbReference type="Pfam" id="PF07542">
    <property type="entry name" value="ATP12"/>
    <property type="match status" value="1"/>
</dbReference>
<dbReference type="AlphaFoldDB" id="A0A245ZSX5"/>
<keyword evidence="3" id="KW-0143">Chaperone</keyword>
<proteinExistence type="inferred from homology"/>
<dbReference type="Gene3D" id="3.30.2180.10">
    <property type="entry name" value="ATP12-like"/>
    <property type="match status" value="1"/>
</dbReference>
<sequence length="227" mass="24457">MKRFWADVAIDTDGVIRLDGRPVRTPGRAPLALPTPALADAIADEWRAVGDTIDPRAMPLTGLANAAIDRVAPDPQAFAAGLAAYAESDLLCYRAEAPAELVTREEAAWDPLLAWARKRYDIHFETISGVMHQPQPAATIARLADAVASRPPFELVALQPIVTIAGTLVGALALAEKAISADDLWSAAIVDETWQAELWGEDPEAAKARAARRQDFDSAVRFLSLLE</sequence>
<organism evidence="4 5">
    <name type="scientific">Sphingomonas mucosissima</name>
    <dbReference type="NCBI Taxonomy" id="370959"/>
    <lineage>
        <taxon>Bacteria</taxon>
        <taxon>Pseudomonadati</taxon>
        <taxon>Pseudomonadota</taxon>
        <taxon>Alphaproteobacteria</taxon>
        <taxon>Sphingomonadales</taxon>
        <taxon>Sphingomonadaceae</taxon>
        <taxon>Sphingomonas</taxon>
    </lineage>
</organism>
<dbReference type="OrthoDB" id="9797825at2"/>